<feature type="region of interest" description="Disordered" evidence="1">
    <location>
        <begin position="376"/>
        <end position="398"/>
    </location>
</feature>
<evidence type="ECO:0008006" key="4">
    <source>
        <dbReference type="Google" id="ProtNLM"/>
    </source>
</evidence>
<evidence type="ECO:0000313" key="2">
    <source>
        <dbReference type="EMBL" id="PNG94791.1"/>
    </source>
</evidence>
<evidence type="ECO:0000256" key="1">
    <source>
        <dbReference type="SAM" id="MobiDB-lite"/>
    </source>
</evidence>
<reference evidence="2 3" key="1">
    <citation type="submission" date="2015-09" db="EMBL/GenBank/DDBJ databases">
        <title>Genome sequence, genome mining and natural product profiling of a biocontrol bacterium Streptomyces malaysiensis F913.</title>
        <authorList>
            <person name="Xu Y."/>
            <person name="Wei J."/>
            <person name="Xie J."/>
            <person name="Li T."/>
            <person name="Zhou Z."/>
        </authorList>
    </citation>
    <scope>NUCLEOTIDE SEQUENCE [LARGE SCALE GENOMIC DNA]</scope>
    <source>
        <strain evidence="2 3">F913</strain>
    </source>
</reference>
<gene>
    <name evidence="2" type="ORF">SMF913_10816</name>
</gene>
<organism evidence="2 3">
    <name type="scientific">Streptomyces malaysiensis</name>
    <dbReference type="NCBI Taxonomy" id="92644"/>
    <lineage>
        <taxon>Bacteria</taxon>
        <taxon>Bacillati</taxon>
        <taxon>Actinomycetota</taxon>
        <taxon>Actinomycetes</taxon>
        <taxon>Kitasatosporales</taxon>
        <taxon>Streptomycetaceae</taxon>
        <taxon>Streptomyces</taxon>
        <taxon>Streptomyces violaceusniger group</taxon>
    </lineage>
</organism>
<accession>A0A2J7Z3D6</accession>
<name>A0A2J7Z3D6_STRMQ</name>
<sequence>MPVLPADAGHNVRAWQRRTAPACSDGPVAPGPRVAVLASFTADPLVPHLGTPLHDAGTHPELFMAPFNQIAQECLRDDSATARFRPDALVVCARPEDRPAVASGKREADAGDPRTLEPLAATALDAARRWGALLVWALPPLPYEPSRGVGDCGDPRGAMARAVASREAVRARLAVDPDACVVDLEDTVRAVGVRHARHPALFRLARVPFTEDVFFRFGGELARVLLARNGQGCHGVLADLDGLVLDPAAPFAGDSAAELASALDELPAGRRLAYRTGHPVAEARRALATLAPALARLPAEWIAEGRTAVEDLARFAGARGVTTSTIAVLTGPPATETDTAAAAPHRLVVCDGSADQVRLGLLDAGAFDTVPPVTAYPGGTPPAAEGNDTATRSDDADATPGDDYAAFLRGLGVLAELAEPTGPDLSAEADVAARAHDFTLALSHSPERFASVGDGGRLLLSAHVRDRYGDYGTSAVIGVRAAGAVWHVELFSLSCVVMGKGVEDLLLRSLVERAAERGATELAFHYRDTGRNHPAVGFLRAAARHHRAHKGRDVCVTSVEHTAATAGGHHEDGGGTDD</sequence>
<comment type="caution">
    <text evidence="2">The sequence shown here is derived from an EMBL/GenBank/DDBJ whole genome shotgun (WGS) entry which is preliminary data.</text>
</comment>
<evidence type="ECO:0000313" key="3">
    <source>
        <dbReference type="Proteomes" id="UP000236520"/>
    </source>
</evidence>
<dbReference type="AlphaFoldDB" id="A0A2J7Z3D6"/>
<protein>
    <recommendedName>
        <fullName evidence="4">FkbH like protein</fullName>
    </recommendedName>
</protein>
<dbReference type="InterPro" id="IPR036514">
    <property type="entry name" value="SGNH_hydro_sf"/>
</dbReference>
<proteinExistence type="predicted"/>
<dbReference type="EMBL" id="LJIW01000001">
    <property type="protein sequence ID" value="PNG94791.1"/>
    <property type="molecule type" value="Genomic_DNA"/>
</dbReference>
<dbReference type="Proteomes" id="UP000236520">
    <property type="component" value="Unassembled WGS sequence"/>
</dbReference>
<dbReference type="Gene3D" id="3.40.50.1110">
    <property type="entry name" value="SGNH hydrolase"/>
    <property type="match status" value="1"/>
</dbReference>
<dbReference type="RefSeq" id="WP_102933440.1">
    <property type="nucleotide sequence ID" value="NZ_LJIW01000001.1"/>
</dbReference>
<keyword evidence="3" id="KW-1185">Reference proteome</keyword>